<keyword evidence="3" id="KW-1185">Reference proteome</keyword>
<sequence length="176" mass="18920">MSTSLPDGPVVEAATASRVSCGSSTVMKPVNLQALITSAVLRHRTVPSGLAAQSTTSHSLSAHPNPKSGNEERRFIAKKPKTLLRYAVACVSKLKNPHPRRELHVLDVDDRRAARPPECAAHFAGEKARLLHDGVDLAVLNIGVSSTSLRDLNGTRGDKNLDEEPGAYRGYLLSRP</sequence>
<comment type="caution">
    <text evidence="2">The sequence shown here is derived from an EMBL/GenBank/DDBJ whole genome shotgun (WGS) entry which is preliminary data.</text>
</comment>
<feature type="region of interest" description="Disordered" evidence="1">
    <location>
        <begin position="49"/>
        <end position="71"/>
    </location>
</feature>
<organism evidence="2 3">
    <name type="scientific">Seiridium unicorne</name>
    <dbReference type="NCBI Taxonomy" id="138068"/>
    <lineage>
        <taxon>Eukaryota</taxon>
        <taxon>Fungi</taxon>
        <taxon>Dikarya</taxon>
        <taxon>Ascomycota</taxon>
        <taxon>Pezizomycotina</taxon>
        <taxon>Sordariomycetes</taxon>
        <taxon>Xylariomycetidae</taxon>
        <taxon>Amphisphaeriales</taxon>
        <taxon>Sporocadaceae</taxon>
        <taxon>Seiridium</taxon>
    </lineage>
</organism>
<dbReference type="Proteomes" id="UP001408356">
    <property type="component" value="Unassembled WGS sequence"/>
</dbReference>
<proteinExistence type="predicted"/>
<dbReference type="EMBL" id="JARVKF010000404">
    <property type="protein sequence ID" value="KAK9416790.1"/>
    <property type="molecule type" value="Genomic_DNA"/>
</dbReference>
<evidence type="ECO:0000256" key="1">
    <source>
        <dbReference type="SAM" id="MobiDB-lite"/>
    </source>
</evidence>
<accession>A0ABR2UQZ5</accession>
<gene>
    <name evidence="2" type="ORF">SUNI508_09488</name>
</gene>
<name>A0ABR2UQZ5_9PEZI</name>
<reference evidence="2 3" key="1">
    <citation type="journal article" date="2024" name="J. Plant Pathol.">
        <title>Sequence and assembly of the genome of Seiridium unicorne, isolate CBS 538.82, causal agent of cypress canker disease.</title>
        <authorList>
            <person name="Scali E."/>
            <person name="Rocca G.D."/>
            <person name="Danti R."/>
            <person name="Garbelotto M."/>
            <person name="Barberini S."/>
            <person name="Baroncelli R."/>
            <person name="Emiliani G."/>
        </authorList>
    </citation>
    <scope>NUCLEOTIDE SEQUENCE [LARGE SCALE GENOMIC DNA]</scope>
    <source>
        <strain evidence="2 3">BM-138-508</strain>
    </source>
</reference>
<feature type="compositionally biased region" description="Polar residues" evidence="1">
    <location>
        <begin position="51"/>
        <end position="62"/>
    </location>
</feature>
<evidence type="ECO:0000313" key="3">
    <source>
        <dbReference type="Proteomes" id="UP001408356"/>
    </source>
</evidence>
<protein>
    <submittedName>
        <fullName evidence="2">Uncharacterized protein</fullName>
    </submittedName>
</protein>
<evidence type="ECO:0000313" key="2">
    <source>
        <dbReference type="EMBL" id="KAK9416790.1"/>
    </source>
</evidence>